<evidence type="ECO:0000313" key="3">
    <source>
        <dbReference type="EMBL" id="DAD29029.1"/>
    </source>
</evidence>
<keyword evidence="4" id="KW-1185">Reference proteome</keyword>
<accession>A0A822YCL8</accession>
<reference evidence="3 4" key="1">
    <citation type="journal article" date="2020" name="Mol. Biol. Evol.">
        <title>Distinct Expression and Methylation Patterns for Genes with Different Fates following a Single Whole-Genome Duplication in Flowering Plants.</title>
        <authorList>
            <person name="Shi T."/>
            <person name="Rahmani R.S."/>
            <person name="Gugger P.F."/>
            <person name="Wang M."/>
            <person name="Li H."/>
            <person name="Zhang Y."/>
            <person name="Li Z."/>
            <person name="Wang Q."/>
            <person name="Van de Peer Y."/>
            <person name="Marchal K."/>
            <person name="Chen J."/>
        </authorList>
    </citation>
    <scope>NUCLEOTIDE SEQUENCE [LARGE SCALE GENOMIC DNA]</scope>
    <source>
        <tissue evidence="3">Leaf</tissue>
    </source>
</reference>
<evidence type="ECO:0000313" key="4">
    <source>
        <dbReference type="Proteomes" id="UP000607653"/>
    </source>
</evidence>
<dbReference type="PANTHER" id="PTHR33564">
    <property type="entry name" value="TRANSMEMBRANE PROTEIN"/>
    <property type="match status" value="1"/>
</dbReference>
<name>A0A822YCL8_NELNU</name>
<organism evidence="3 4">
    <name type="scientific">Nelumbo nucifera</name>
    <name type="common">Sacred lotus</name>
    <dbReference type="NCBI Taxonomy" id="4432"/>
    <lineage>
        <taxon>Eukaryota</taxon>
        <taxon>Viridiplantae</taxon>
        <taxon>Streptophyta</taxon>
        <taxon>Embryophyta</taxon>
        <taxon>Tracheophyta</taxon>
        <taxon>Spermatophyta</taxon>
        <taxon>Magnoliopsida</taxon>
        <taxon>Proteales</taxon>
        <taxon>Nelumbonaceae</taxon>
        <taxon>Nelumbo</taxon>
    </lineage>
</organism>
<evidence type="ECO:0000256" key="2">
    <source>
        <dbReference type="SAM" id="Phobius"/>
    </source>
</evidence>
<keyword evidence="2" id="KW-1133">Transmembrane helix</keyword>
<protein>
    <submittedName>
        <fullName evidence="3">Uncharacterized protein</fullName>
    </submittedName>
</protein>
<evidence type="ECO:0000256" key="1">
    <source>
        <dbReference type="SAM" id="MobiDB-lite"/>
    </source>
</evidence>
<keyword evidence="2" id="KW-0472">Membrane</keyword>
<proteinExistence type="predicted"/>
<dbReference type="PANTHER" id="PTHR33564:SF8">
    <property type="entry name" value="TRANSMEMBRANE PROTEIN"/>
    <property type="match status" value="1"/>
</dbReference>
<dbReference type="Proteomes" id="UP000607653">
    <property type="component" value="Unassembled WGS sequence"/>
</dbReference>
<sequence>MDKEMVSVTGLGFMAAFAVSGSVVLIVFQLHKRLLSEFMKKAELELRGHGHGHGRCHGQAKKRVRFAEDVVEPSSNNKEYRRQHSRNPAKTNHFPARHGILKWNPVGELENMPLNRLALYRGILEYRMLKGYSLPYF</sequence>
<dbReference type="EMBL" id="DUZY01000002">
    <property type="protein sequence ID" value="DAD29029.1"/>
    <property type="molecule type" value="Genomic_DNA"/>
</dbReference>
<dbReference type="AlphaFoldDB" id="A0A822YCL8"/>
<feature type="region of interest" description="Disordered" evidence="1">
    <location>
        <begin position="72"/>
        <end position="91"/>
    </location>
</feature>
<feature type="transmembrane region" description="Helical" evidence="2">
    <location>
        <begin position="6"/>
        <end position="30"/>
    </location>
</feature>
<gene>
    <name evidence="3" type="ORF">HUJ06_030497</name>
</gene>
<keyword evidence="2" id="KW-0812">Transmembrane</keyword>
<comment type="caution">
    <text evidence="3">The sequence shown here is derived from an EMBL/GenBank/DDBJ whole genome shotgun (WGS) entry which is preliminary data.</text>
</comment>